<keyword evidence="1 3" id="KW-0396">Initiation factor</keyword>
<accession>A0A1M6RS01</accession>
<dbReference type="SUPFAM" id="SSF50249">
    <property type="entry name" value="Nucleic acid-binding proteins"/>
    <property type="match status" value="1"/>
</dbReference>
<name>A0A1M6RS01_9BACT</name>
<dbReference type="PROSITE" id="PS50832">
    <property type="entry name" value="S1_IF1_TYPE"/>
    <property type="match status" value="1"/>
</dbReference>
<organism evidence="3 4">
    <name type="scientific">Rubritalea squalenifaciens DSM 18772</name>
    <dbReference type="NCBI Taxonomy" id="1123071"/>
    <lineage>
        <taxon>Bacteria</taxon>
        <taxon>Pseudomonadati</taxon>
        <taxon>Verrucomicrobiota</taxon>
        <taxon>Verrucomicrobiia</taxon>
        <taxon>Verrucomicrobiales</taxon>
        <taxon>Rubritaleaceae</taxon>
        <taxon>Rubritalea</taxon>
    </lineage>
</organism>
<dbReference type="InterPro" id="IPR006196">
    <property type="entry name" value="RNA-binding_domain_S1_IF1"/>
</dbReference>
<evidence type="ECO:0000259" key="2">
    <source>
        <dbReference type="PROSITE" id="PS50832"/>
    </source>
</evidence>
<dbReference type="Proteomes" id="UP000184510">
    <property type="component" value="Unassembled WGS sequence"/>
</dbReference>
<dbReference type="STRING" id="1123071.SAMN02745181_3668"/>
<keyword evidence="4" id="KW-1185">Reference proteome</keyword>
<dbReference type="InterPro" id="IPR012340">
    <property type="entry name" value="NA-bd_OB-fold"/>
</dbReference>
<dbReference type="RefSeq" id="WP_143185211.1">
    <property type="nucleotide sequence ID" value="NZ_FQYR01000008.1"/>
</dbReference>
<feature type="domain" description="S1-like" evidence="2">
    <location>
        <begin position="12"/>
        <end position="72"/>
    </location>
</feature>
<evidence type="ECO:0000256" key="1">
    <source>
        <dbReference type="PROSITE-ProRule" id="PRU00181"/>
    </source>
</evidence>
<proteinExistence type="predicted"/>
<dbReference type="InParanoid" id="A0A1M6RS01"/>
<protein>
    <submittedName>
        <fullName evidence="3">Translation initiation factor IF-1</fullName>
    </submittedName>
</protein>
<dbReference type="GO" id="GO:0003723">
    <property type="term" value="F:RNA binding"/>
    <property type="evidence" value="ECO:0007669"/>
    <property type="project" value="InterPro"/>
</dbReference>
<dbReference type="Pfam" id="PF01176">
    <property type="entry name" value="eIF-1a"/>
    <property type="match status" value="1"/>
</dbReference>
<gene>
    <name evidence="3" type="ORF">SAMN02745181_3668</name>
</gene>
<keyword evidence="1" id="KW-0648">Protein biosynthesis</keyword>
<reference evidence="3 4" key="1">
    <citation type="submission" date="2016-11" db="EMBL/GenBank/DDBJ databases">
        <authorList>
            <person name="Jaros S."/>
            <person name="Januszkiewicz K."/>
            <person name="Wedrychowicz H."/>
        </authorList>
    </citation>
    <scope>NUCLEOTIDE SEQUENCE [LARGE SCALE GENOMIC DNA]</scope>
    <source>
        <strain evidence="3 4">DSM 18772</strain>
    </source>
</reference>
<dbReference type="GO" id="GO:0003743">
    <property type="term" value="F:translation initiation factor activity"/>
    <property type="evidence" value="ECO:0007669"/>
    <property type="project" value="UniProtKB-UniRule"/>
</dbReference>
<dbReference type="EMBL" id="FQYR01000008">
    <property type="protein sequence ID" value="SHK35154.1"/>
    <property type="molecule type" value="Genomic_DNA"/>
</dbReference>
<evidence type="ECO:0000313" key="3">
    <source>
        <dbReference type="EMBL" id="SHK35154.1"/>
    </source>
</evidence>
<evidence type="ECO:0000313" key="4">
    <source>
        <dbReference type="Proteomes" id="UP000184510"/>
    </source>
</evidence>
<dbReference type="Gene3D" id="2.40.50.140">
    <property type="entry name" value="Nucleic acid-binding proteins"/>
    <property type="match status" value="1"/>
</dbReference>
<dbReference type="OrthoDB" id="196813at2"/>
<dbReference type="AlphaFoldDB" id="A0A1M6RS01"/>
<sequence length="73" mass="8239">MKDAPISTTGTILEKREDNMTFLVKLPNGKVVLGHLQKKNADLRDSLQPNETVQLEMTPFDFEKARIVARVEA</sequence>